<proteinExistence type="predicted"/>
<dbReference type="Proteomes" id="UP000886998">
    <property type="component" value="Unassembled WGS sequence"/>
</dbReference>
<reference evidence="1" key="1">
    <citation type="submission" date="2020-08" db="EMBL/GenBank/DDBJ databases">
        <title>Multicomponent nature underlies the extraordinary mechanical properties of spider dragline silk.</title>
        <authorList>
            <person name="Kono N."/>
            <person name="Nakamura H."/>
            <person name="Mori M."/>
            <person name="Yoshida Y."/>
            <person name="Ohtoshi R."/>
            <person name="Malay A.D."/>
            <person name="Moran D.A.P."/>
            <person name="Tomita M."/>
            <person name="Numata K."/>
            <person name="Arakawa K."/>
        </authorList>
    </citation>
    <scope>NUCLEOTIDE SEQUENCE</scope>
</reference>
<dbReference type="GO" id="GO:0070652">
    <property type="term" value="C:HAUS complex"/>
    <property type="evidence" value="ECO:0007669"/>
    <property type="project" value="InterPro"/>
</dbReference>
<keyword evidence="2" id="KW-1185">Reference proteome</keyword>
<gene>
    <name evidence="1" type="primary">AVEN_146109_1</name>
    <name evidence="1" type="ORF">TNIN_170051</name>
</gene>
<dbReference type="EMBL" id="BMAV01014059">
    <property type="protein sequence ID" value="GFY62079.1"/>
    <property type="molecule type" value="Genomic_DNA"/>
</dbReference>
<dbReference type="AlphaFoldDB" id="A0A8X6XZ77"/>
<sequence length="271" mass="32044">MSVDSEYQNKCLLLSKIAEIEGLRTSIQYLENILSEKQAEIKLIKQINTEEALPDQDVLNAQIKFYENFDIMISLQESAPEVLNYILKCFIDIRRFVNEQLFVNMSMNLQGYPHEMKQNLKYETEALLHVLKNEVIKPLFQEPLPEQKVPDILWDKMEVLSFQSLKEVFHNVKLLKTYVSKNQKSEYDEKELSKMQQLYNSMIDMLINMQNELYTCESELDVGLESIDKVQIALKAWWDQSAQFIPDIEYEGKTLKMWMDILWAYDDINRS</sequence>
<dbReference type="Pfam" id="PF14817">
    <property type="entry name" value="HAUS5"/>
    <property type="match status" value="1"/>
</dbReference>
<evidence type="ECO:0000313" key="1">
    <source>
        <dbReference type="EMBL" id="GFY62079.1"/>
    </source>
</evidence>
<dbReference type="OrthoDB" id="2019614at2759"/>
<dbReference type="InterPro" id="IPR029131">
    <property type="entry name" value="HAUS5"/>
</dbReference>
<name>A0A8X6XZ77_9ARAC</name>
<evidence type="ECO:0000313" key="2">
    <source>
        <dbReference type="Proteomes" id="UP000886998"/>
    </source>
</evidence>
<protein>
    <submittedName>
        <fullName evidence="1">Uncharacterized protein</fullName>
    </submittedName>
</protein>
<dbReference type="GO" id="GO:0051225">
    <property type="term" value="P:spindle assembly"/>
    <property type="evidence" value="ECO:0007669"/>
    <property type="project" value="InterPro"/>
</dbReference>
<comment type="caution">
    <text evidence="1">The sequence shown here is derived from an EMBL/GenBank/DDBJ whole genome shotgun (WGS) entry which is preliminary data.</text>
</comment>
<accession>A0A8X6XZ77</accession>
<organism evidence="1 2">
    <name type="scientific">Trichonephila inaurata madagascariensis</name>
    <dbReference type="NCBI Taxonomy" id="2747483"/>
    <lineage>
        <taxon>Eukaryota</taxon>
        <taxon>Metazoa</taxon>
        <taxon>Ecdysozoa</taxon>
        <taxon>Arthropoda</taxon>
        <taxon>Chelicerata</taxon>
        <taxon>Arachnida</taxon>
        <taxon>Araneae</taxon>
        <taxon>Araneomorphae</taxon>
        <taxon>Entelegynae</taxon>
        <taxon>Araneoidea</taxon>
        <taxon>Nephilidae</taxon>
        <taxon>Trichonephila</taxon>
        <taxon>Trichonephila inaurata</taxon>
    </lineage>
</organism>